<dbReference type="EMBL" id="CP015839">
    <property type="protein sequence ID" value="ANG62039.1"/>
    <property type="molecule type" value="Genomic_DNA"/>
</dbReference>
<dbReference type="KEGG" id="mars:A8C75_05730"/>
<reference evidence="11" key="1">
    <citation type="submission" date="2016-05" db="EMBL/GenBank/DDBJ databases">
        <authorList>
            <person name="Baek K."/>
            <person name="Yang S.-J."/>
        </authorList>
    </citation>
    <scope>NUCLEOTIDE SEQUENCE [LARGE SCALE GENOMIC DNA]</scope>
    <source>
        <strain evidence="11">ST58-10</strain>
    </source>
</reference>
<keyword evidence="6 9" id="KW-1133">Transmembrane helix</keyword>
<keyword evidence="8" id="KW-0997">Cell inner membrane</keyword>
<dbReference type="NCBIfam" id="TIGR03426">
    <property type="entry name" value="shape_MreD"/>
    <property type="match status" value="1"/>
</dbReference>
<dbReference type="PANTHER" id="PTHR37484">
    <property type="entry name" value="ROD SHAPE-DETERMINING PROTEIN MRED"/>
    <property type="match status" value="1"/>
</dbReference>
<dbReference type="AlphaFoldDB" id="A0A1A9EWX4"/>
<evidence type="ECO:0000256" key="6">
    <source>
        <dbReference type="ARBA" id="ARBA00022989"/>
    </source>
</evidence>
<gene>
    <name evidence="10" type="ORF">A8C75_05730</name>
</gene>
<feature type="transmembrane region" description="Helical" evidence="9">
    <location>
        <begin position="133"/>
        <end position="152"/>
    </location>
</feature>
<evidence type="ECO:0000256" key="5">
    <source>
        <dbReference type="ARBA" id="ARBA00022960"/>
    </source>
</evidence>
<feature type="transmembrane region" description="Helical" evidence="9">
    <location>
        <begin position="6"/>
        <end position="27"/>
    </location>
</feature>
<evidence type="ECO:0000256" key="2">
    <source>
        <dbReference type="ARBA" id="ARBA00007776"/>
    </source>
</evidence>
<evidence type="ECO:0000256" key="4">
    <source>
        <dbReference type="ARBA" id="ARBA00022692"/>
    </source>
</evidence>
<accession>A0A1A9EWX4</accession>
<dbReference type="GO" id="GO:0005886">
    <property type="term" value="C:plasma membrane"/>
    <property type="evidence" value="ECO:0007669"/>
    <property type="project" value="UniProtKB-SubCell"/>
</dbReference>
<dbReference type="RefSeq" id="WP_067379329.1">
    <property type="nucleotide sequence ID" value="NZ_CP015839.1"/>
</dbReference>
<comment type="similarity">
    <text evidence="2 8">Belongs to the MreD family.</text>
</comment>
<evidence type="ECO:0000256" key="3">
    <source>
        <dbReference type="ARBA" id="ARBA00022475"/>
    </source>
</evidence>
<dbReference type="PANTHER" id="PTHR37484:SF1">
    <property type="entry name" value="ROD SHAPE-DETERMINING PROTEIN MRED"/>
    <property type="match status" value="1"/>
</dbReference>
<evidence type="ECO:0000313" key="10">
    <source>
        <dbReference type="EMBL" id="ANG62039.1"/>
    </source>
</evidence>
<evidence type="ECO:0000256" key="1">
    <source>
        <dbReference type="ARBA" id="ARBA00004651"/>
    </source>
</evidence>
<reference evidence="10 11" key="2">
    <citation type="journal article" date="2018" name="Int. J. Syst. Evol. Microbiol.">
        <title>Marinobacterium aestuarii sp. nov., a benzene-degrading marine bacterium isolated from estuary sediment.</title>
        <authorList>
            <person name="Bae S.S."/>
            <person name="Jung J."/>
            <person name="Chung D."/>
            <person name="Baek K."/>
        </authorList>
    </citation>
    <scope>NUCLEOTIDE SEQUENCE [LARGE SCALE GENOMIC DNA]</scope>
    <source>
        <strain evidence="10 11">ST58-10</strain>
    </source>
</reference>
<dbReference type="InterPro" id="IPR026034">
    <property type="entry name" value="MreD_proteobac"/>
</dbReference>
<keyword evidence="4 9" id="KW-0812">Transmembrane</keyword>
<dbReference type="PIRSF" id="PIRSF018472">
    <property type="entry name" value="MreD_proteobac"/>
    <property type="match status" value="1"/>
</dbReference>
<keyword evidence="3 8" id="KW-1003">Cell membrane</keyword>
<sequence>MSEVRPGGFLIIVGTFLVGLTLSQLPLPVQFEWVRPEWVPMILIYWVLALPHRVSIGTAWMLGLTLDLLKGSALGLNALALTLIAFLTLLIHQRLRMFPLWKQAMMVLVLVGINQLTFHWMQSIAGNTRDSLMFMLPSLVSAVLWPCVFVLLRSIRRTFRVT</sequence>
<feature type="transmembrane region" description="Helical" evidence="9">
    <location>
        <begin position="39"/>
        <end position="62"/>
    </location>
</feature>
<dbReference type="GO" id="GO:0008360">
    <property type="term" value="P:regulation of cell shape"/>
    <property type="evidence" value="ECO:0007669"/>
    <property type="project" value="UniProtKB-UniRule"/>
</dbReference>
<dbReference type="Pfam" id="PF04093">
    <property type="entry name" value="MreD"/>
    <property type="match status" value="1"/>
</dbReference>
<evidence type="ECO:0000256" key="8">
    <source>
        <dbReference type="PIRNR" id="PIRNR018472"/>
    </source>
</evidence>
<dbReference type="InterPro" id="IPR007227">
    <property type="entry name" value="Cell_shape_determining_MreD"/>
</dbReference>
<organism evidence="10 11">
    <name type="scientific">Marinobacterium aestuarii</name>
    <dbReference type="NCBI Taxonomy" id="1821621"/>
    <lineage>
        <taxon>Bacteria</taxon>
        <taxon>Pseudomonadati</taxon>
        <taxon>Pseudomonadota</taxon>
        <taxon>Gammaproteobacteria</taxon>
        <taxon>Oceanospirillales</taxon>
        <taxon>Oceanospirillaceae</taxon>
        <taxon>Marinobacterium</taxon>
    </lineage>
</organism>
<keyword evidence="5 8" id="KW-0133">Cell shape</keyword>
<dbReference type="OrthoDB" id="6647425at2"/>
<feature type="transmembrane region" description="Helical" evidence="9">
    <location>
        <begin position="74"/>
        <end position="92"/>
    </location>
</feature>
<feature type="transmembrane region" description="Helical" evidence="9">
    <location>
        <begin position="104"/>
        <end position="121"/>
    </location>
</feature>
<dbReference type="Proteomes" id="UP000078070">
    <property type="component" value="Chromosome"/>
</dbReference>
<protein>
    <recommendedName>
        <fullName evidence="8">Rod shape-determining protein MreD</fullName>
    </recommendedName>
</protein>
<keyword evidence="11" id="KW-1185">Reference proteome</keyword>
<proteinExistence type="inferred from homology"/>
<comment type="subcellular location">
    <subcellularLocation>
        <location evidence="8">Cell inner membrane</location>
    </subcellularLocation>
    <subcellularLocation>
        <location evidence="1">Cell membrane</location>
        <topology evidence="1">Multi-pass membrane protein</topology>
    </subcellularLocation>
</comment>
<evidence type="ECO:0000313" key="11">
    <source>
        <dbReference type="Proteomes" id="UP000078070"/>
    </source>
</evidence>
<evidence type="ECO:0000256" key="7">
    <source>
        <dbReference type="ARBA" id="ARBA00023136"/>
    </source>
</evidence>
<dbReference type="STRING" id="1821621.A8C75_05730"/>
<evidence type="ECO:0000256" key="9">
    <source>
        <dbReference type="SAM" id="Phobius"/>
    </source>
</evidence>
<keyword evidence="7 8" id="KW-0472">Membrane</keyword>
<name>A0A1A9EWX4_9GAMM</name>
<comment type="function">
    <text evidence="8">Involved in formation of the rod shape of the cell. May also contribute to regulation of formation of penicillin-binding proteins.</text>
</comment>